<dbReference type="AlphaFoldDB" id="A0AAV3UGF5"/>
<dbReference type="EMBL" id="BAABKX010000001">
    <property type="protein sequence ID" value="GAA5047851.1"/>
    <property type="molecule type" value="Genomic_DNA"/>
</dbReference>
<evidence type="ECO:0000313" key="2">
    <source>
        <dbReference type="Proteomes" id="UP001501729"/>
    </source>
</evidence>
<dbReference type="RefSeq" id="WP_227776648.1">
    <property type="nucleotide sequence ID" value="NZ_BAABKX010000001.1"/>
</dbReference>
<sequence length="100" mass="10471">MTFVHRAGDSLAVESLSVHILVDGTPLEQQPPIPFFSARGFQPGPTGAFNSATNETWDAGETASLGVAGTNAPLFETGDRVVVRIVVDGTVVTEIETTAE</sequence>
<keyword evidence="2" id="KW-1185">Reference proteome</keyword>
<proteinExistence type="predicted"/>
<comment type="caution">
    <text evidence="1">The sequence shown here is derived from an EMBL/GenBank/DDBJ whole genome shotgun (WGS) entry which is preliminary data.</text>
</comment>
<name>A0AAV3UGF5_9EURY</name>
<accession>A0AAV3UGF5</accession>
<evidence type="ECO:0000313" key="1">
    <source>
        <dbReference type="EMBL" id="GAA5047851.1"/>
    </source>
</evidence>
<dbReference type="Proteomes" id="UP001501729">
    <property type="component" value="Unassembled WGS sequence"/>
</dbReference>
<gene>
    <name evidence="1" type="ORF">GCM10025751_18930</name>
</gene>
<dbReference type="GeneID" id="68612487"/>
<protein>
    <submittedName>
        <fullName evidence="1">Uncharacterized protein</fullName>
    </submittedName>
</protein>
<organism evidence="1 2">
    <name type="scientific">Haladaptatus pallidirubidus</name>
    <dbReference type="NCBI Taxonomy" id="1008152"/>
    <lineage>
        <taxon>Archaea</taxon>
        <taxon>Methanobacteriati</taxon>
        <taxon>Methanobacteriota</taxon>
        <taxon>Stenosarchaea group</taxon>
        <taxon>Halobacteria</taxon>
        <taxon>Halobacteriales</taxon>
        <taxon>Haladaptataceae</taxon>
        <taxon>Haladaptatus</taxon>
    </lineage>
</organism>
<reference evidence="1 2" key="1">
    <citation type="journal article" date="2019" name="Int. J. Syst. Evol. Microbiol.">
        <title>The Global Catalogue of Microorganisms (GCM) 10K type strain sequencing project: providing services to taxonomists for standard genome sequencing and annotation.</title>
        <authorList>
            <consortium name="The Broad Institute Genomics Platform"/>
            <consortium name="The Broad Institute Genome Sequencing Center for Infectious Disease"/>
            <person name="Wu L."/>
            <person name="Ma J."/>
        </authorList>
    </citation>
    <scope>NUCLEOTIDE SEQUENCE [LARGE SCALE GENOMIC DNA]</scope>
    <source>
        <strain evidence="1 2">JCM 17504</strain>
    </source>
</reference>